<keyword evidence="2" id="KW-1185">Reference proteome</keyword>
<proteinExistence type="predicted"/>
<dbReference type="Proteomes" id="UP000886501">
    <property type="component" value="Unassembled WGS sequence"/>
</dbReference>
<sequence>MARSQATIIFAAALVVNILLLSQSKLTTPAVRQHNLQDFGAGTSLFKRGLFATGSEGSGENVLHHRCRPNKLPLEGQCAHVKEECPQSDSFLSIHYTERYFCTTPEARPWTFAGLVVWLIFLFSTIGISASDFFCPNLATVAQTLGLDESVAGVTFLAIGNGSPDVFTTFSAMRSNTGSLAIGELFGAASFIVSCVAGSMCIIRPFKVERFPFLRDVGFFFLAVTLVIAFLWDGRLLLWEALALVGLYVTYVCLVVIGSWWERRQEARKAHEALIRNEYSAEGVPQIVYHDEQPYQDDVSTVSTSEDLNSLIPSATPMDWTPSGRPRAKSQPGPPRIQTDLSTRYSTVRASHSRTRSPSSTPYHSPYRRRPSTSHQMPSFSLIGALEFRQVVASLASQAAGDPLNLHLYQESPLTPYVRGHYPLHHSQSSLSRPRTPDQDPWDSVTENVQLHARSPRMSPAGSVERLDQMIFPSNPPSEADTASHQFTPPSKRQRVKHALYRTWHTLFPTLHHFWDKSFLGKIVALFAAPAVMALTITLPVVVTPYTTEKSIEKHPTVGARSIDSRLIDFEEEGVEVERALIAEEEVVEELHELKYNKWLMAAQCTFGPLWCVAVLFDETKHEMLLLTATAVAGIMAATLVLIFSASGEHPTMRTLRCSMGFFVAVVWIMAVADEVVGVLKAFGFIFGLSDAIIGLTIFAVGDSLADLVANMSVAVFAPIMGFSACFGGPMLNILLGVGISGSYVISQSAKPYDLPLSPTLLTNGLGLLAILLTTAVVVPLNGFYLTRAWGIFLICCYAVLLSVIVVVELKAGSVV</sequence>
<reference evidence="1" key="1">
    <citation type="submission" date="2019-10" db="EMBL/GenBank/DDBJ databases">
        <authorList>
            <consortium name="DOE Joint Genome Institute"/>
            <person name="Kuo A."/>
            <person name="Miyauchi S."/>
            <person name="Kiss E."/>
            <person name="Drula E."/>
            <person name="Kohler A."/>
            <person name="Sanchez-Garcia M."/>
            <person name="Andreopoulos B."/>
            <person name="Barry K.W."/>
            <person name="Bonito G."/>
            <person name="Buee M."/>
            <person name="Carver A."/>
            <person name="Chen C."/>
            <person name="Cichocki N."/>
            <person name="Clum A."/>
            <person name="Culley D."/>
            <person name="Crous P.W."/>
            <person name="Fauchery L."/>
            <person name="Girlanda M."/>
            <person name="Hayes R."/>
            <person name="Keri Z."/>
            <person name="Labutti K."/>
            <person name="Lipzen A."/>
            <person name="Lombard V."/>
            <person name="Magnuson J."/>
            <person name="Maillard F."/>
            <person name="Morin E."/>
            <person name="Murat C."/>
            <person name="Nolan M."/>
            <person name="Ohm R."/>
            <person name="Pangilinan J."/>
            <person name="Pereira M."/>
            <person name="Perotto S."/>
            <person name="Peter M."/>
            <person name="Riley R."/>
            <person name="Sitrit Y."/>
            <person name="Stielow B."/>
            <person name="Szollosi G."/>
            <person name="Zifcakova L."/>
            <person name="Stursova M."/>
            <person name="Spatafora J.W."/>
            <person name="Tedersoo L."/>
            <person name="Vaario L.-M."/>
            <person name="Yamada A."/>
            <person name="Yan M."/>
            <person name="Wang P."/>
            <person name="Xu J."/>
            <person name="Bruns T."/>
            <person name="Baldrian P."/>
            <person name="Vilgalys R."/>
            <person name="Henrissat B."/>
            <person name="Grigoriev I.V."/>
            <person name="Hibbett D."/>
            <person name="Nagy L.G."/>
            <person name="Martin F.M."/>
        </authorList>
    </citation>
    <scope>NUCLEOTIDE SEQUENCE</scope>
    <source>
        <strain evidence="1">P2</strain>
    </source>
</reference>
<accession>A0ACB6ZA68</accession>
<dbReference type="EMBL" id="MU118057">
    <property type="protein sequence ID" value="KAF9646483.1"/>
    <property type="molecule type" value="Genomic_DNA"/>
</dbReference>
<reference evidence="1" key="2">
    <citation type="journal article" date="2020" name="Nat. Commun.">
        <title>Large-scale genome sequencing of mycorrhizal fungi provides insights into the early evolution of symbiotic traits.</title>
        <authorList>
            <person name="Miyauchi S."/>
            <person name="Kiss E."/>
            <person name="Kuo A."/>
            <person name="Drula E."/>
            <person name="Kohler A."/>
            <person name="Sanchez-Garcia M."/>
            <person name="Morin E."/>
            <person name="Andreopoulos B."/>
            <person name="Barry K.W."/>
            <person name="Bonito G."/>
            <person name="Buee M."/>
            <person name="Carver A."/>
            <person name="Chen C."/>
            <person name="Cichocki N."/>
            <person name="Clum A."/>
            <person name="Culley D."/>
            <person name="Crous P.W."/>
            <person name="Fauchery L."/>
            <person name="Girlanda M."/>
            <person name="Hayes R.D."/>
            <person name="Keri Z."/>
            <person name="LaButti K."/>
            <person name="Lipzen A."/>
            <person name="Lombard V."/>
            <person name="Magnuson J."/>
            <person name="Maillard F."/>
            <person name="Murat C."/>
            <person name="Nolan M."/>
            <person name="Ohm R.A."/>
            <person name="Pangilinan J."/>
            <person name="Pereira M.F."/>
            <person name="Perotto S."/>
            <person name="Peter M."/>
            <person name="Pfister S."/>
            <person name="Riley R."/>
            <person name="Sitrit Y."/>
            <person name="Stielow J.B."/>
            <person name="Szollosi G."/>
            <person name="Zifcakova L."/>
            <person name="Stursova M."/>
            <person name="Spatafora J.W."/>
            <person name="Tedersoo L."/>
            <person name="Vaario L.M."/>
            <person name="Yamada A."/>
            <person name="Yan M."/>
            <person name="Wang P."/>
            <person name="Xu J."/>
            <person name="Bruns T."/>
            <person name="Baldrian P."/>
            <person name="Vilgalys R."/>
            <person name="Dunand C."/>
            <person name="Henrissat B."/>
            <person name="Grigoriev I.V."/>
            <person name="Hibbett D."/>
            <person name="Nagy L.G."/>
            <person name="Martin F.M."/>
        </authorList>
    </citation>
    <scope>NUCLEOTIDE SEQUENCE</scope>
    <source>
        <strain evidence="1">P2</strain>
    </source>
</reference>
<evidence type="ECO:0000313" key="1">
    <source>
        <dbReference type="EMBL" id="KAF9646483.1"/>
    </source>
</evidence>
<protein>
    <submittedName>
        <fullName evidence="1">Uncharacterized protein</fullName>
    </submittedName>
</protein>
<gene>
    <name evidence="1" type="ORF">BDM02DRAFT_3188823</name>
</gene>
<evidence type="ECO:0000313" key="2">
    <source>
        <dbReference type="Proteomes" id="UP000886501"/>
    </source>
</evidence>
<name>A0ACB6ZA68_THEGA</name>
<organism evidence="1 2">
    <name type="scientific">Thelephora ganbajun</name>
    <name type="common">Ganba fungus</name>
    <dbReference type="NCBI Taxonomy" id="370292"/>
    <lineage>
        <taxon>Eukaryota</taxon>
        <taxon>Fungi</taxon>
        <taxon>Dikarya</taxon>
        <taxon>Basidiomycota</taxon>
        <taxon>Agaricomycotina</taxon>
        <taxon>Agaricomycetes</taxon>
        <taxon>Thelephorales</taxon>
        <taxon>Thelephoraceae</taxon>
        <taxon>Thelephora</taxon>
    </lineage>
</organism>
<comment type="caution">
    <text evidence="1">The sequence shown here is derived from an EMBL/GenBank/DDBJ whole genome shotgun (WGS) entry which is preliminary data.</text>
</comment>